<dbReference type="InterPro" id="IPR047789">
    <property type="entry name" value="CU044_5270-like"/>
</dbReference>
<dbReference type="NCBIfam" id="NF038083">
    <property type="entry name" value="CU044_5270_fam"/>
    <property type="match status" value="1"/>
</dbReference>
<protein>
    <recommendedName>
        <fullName evidence="4">CU044_5270 family protein</fullName>
    </recommendedName>
</protein>
<keyword evidence="1" id="KW-0472">Membrane</keyword>
<dbReference type="RefSeq" id="WP_131299720.1">
    <property type="nucleotide sequence ID" value="NZ_SJJR01000001.1"/>
</dbReference>
<name>A0A4R0GXT8_9ACTN</name>
<evidence type="ECO:0008006" key="4">
    <source>
        <dbReference type="Google" id="ProtNLM"/>
    </source>
</evidence>
<reference evidence="2 3" key="1">
    <citation type="submission" date="2019-02" db="EMBL/GenBank/DDBJ databases">
        <title>Jishengella sp. nov., isolated from a root of Zingiber montanum.</title>
        <authorList>
            <person name="Kuncharoen N."/>
            <person name="Kudo T."/>
            <person name="Masahiro Y."/>
            <person name="Ohkuma M."/>
            <person name="Tanasupawat S."/>
        </authorList>
    </citation>
    <scope>NUCLEOTIDE SEQUENCE [LARGE SCALE GENOMIC DNA]</scope>
    <source>
        <strain evidence="2 3">PLAI 1-1</strain>
    </source>
</reference>
<dbReference type="OrthoDB" id="3612087at2"/>
<organism evidence="2 3">
    <name type="scientific">Micromonospora zingiberis</name>
    <dbReference type="NCBI Taxonomy" id="2053011"/>
    <lineage>
        <taxon>Bacteria</taxon>
        <taxon>Bacillati</taxon>
        <taxon>Actinomycetota</taxon>
        <taxon>Actinomycetes</taxon>
        <taxon>Micromonosporales</taxon>
        <taxon>Micromonosporaceae</taxon>
        <taxon>Micromonospora</taxon>
    </lineage>
</organism>
<dbReference type="EMBL" id="SJJR01000001">
    <property type="protein sequence ID" value="TCC00339.1"/>
    <property type="molecule type" value="Genomic_DNA"/>
</dbReference>
<evidence type="ECO:0000256" key="1">
    <source>
        <dbReference type="SAM" id="Phobius"/>
    </source>
</evidence>
<proteinExistence type="predicted"/>
<evidence type="ECO:0000313" key="3">
    <source>
        <dbReference type="Proteomes" id="UP000292274"/>
    </source>
</evidence>
<keyword evidence="1" id="KW-0812">Transmembrane</keyword>
<keyword evidence="3" id="KW-1185">Reference proteome</keyword>
<comment type="caution">
    <text evidence="2">The sequence shown here is derived from an EMBL/GenBank/DDBJ whole genome shotgun (WGS) entry which is preliminary data.</text>
</comment>
<dbReference type="AlphaFoldDB" id="A0A4R0GXT8"/>
<sequence>MSEPTAPQVPAIPTARRQALRQHLMNEVTRPARRPQRMLVLAPAAAVLAVVVAAGVIAQPWAPRSAPLIVPVHQGEHVGAPLLLNQMAVAAADTPPPGEGEYVYIRSRVAVAELGDGPARLGPAYEREIWIPRYERGDGLLRQPFLELPVIGVIPDRTTLPDMPPNAEVVDLPGDPDELLAKLHRERDERGRGSSRDGAAFTAIGDLLRESLLPPPTSATLYRAAARIAGVEVVRGVTDAAGRRGIAVARTEQGRRDEWIFDERTFEYLGERSYLVADTADGPAGTVLATAAVLRRAVVPERGQRP</sequence>
<dbReference type="Proteomes" id="UP000292274">
    <property type="component" value="Unassembled WGS sequence"/>
</dbReference>
<accession>A0A4R0GXT8</accession>
<feature type="transmembrane region" description="Helical" evidence="1">
    <location>
        <begin position="39"/>
        <end position="62"/>
    </location>
</feature>
<keyword evidence="1" id="KW-1133">Transmembrane helix</keyword>
<evidence type="ECO:0000313" key="2">
    <source>
        <dbReference type="EMBL" id="TCC00339.1"/>
    </source>
</evidence>
<gene>
    <name evidence="2" type="ORF">E0H26_01155</name>
</gene>